<proteinExistence type="predicted"/>
<protein>
    <submittedName>
        <fullName evidence="6">CUB and sushi domain-containing protein 1</fullName>
    </submittedName>
</protein>
<feature type="non-terminal residue" evidence="6">
    <location>
        <position position="1"/>
    </location>
</feature>
<comment type="caution">
    <text evidence="3">Lacks conserved residue(s) required for the propagation of feature annotation.</text>
</comment>
<evidence type="ECO:0000256" key="4">
    <source>
        <dbReference type="SAM" id="MobiDB-lite"/>
    </source>
</evidence>
<organism evidence="6 7">
    <name type="scientific">Orchesella cincta</name>
    <name type="common">Springtail</name>
    <name type="synonym">Podura cincta</name>
    <dbReference type="NCBI Taxonomy" id="48709"/>
    <lineage>
        <taxon>Eukaryota</taxon>
        <taxon>Metazoa</taxon>
        <taxon>Ecdysozoa</taxon>
        <taxon>Arthropoda</taxon>
        <taxon>Hexapoda</taxon>
        <taxon>Collembola</taxon>
        <taxon>Entomobryomorpha</taxon>
        <taxon>Entomobryoidea</taxon>
        <taxon>Orchesellidae</taxon>
        <taxon>Orchesellinae</taxon>
        <taxon>Orchesella</taxon>
    </lineage>
</organism>
<name>A0A1D2MA69_ORCCI</name>
<feature type="compositionally biased region" description="Polar residues" evidence="4">
    <location>
        <begin position="330"/>
        <end position="339"/>
    </location>
</feature>
<keyword evidence="1" id="KW-0677">Repeat</keyword>
<feature type="domain" description="CUB" evidence="5">
    <location>
        <begin position="165"/>
        <end position="293"/>
    </location>
</feature>
<evidence type="ECO:0000259" key="5">
    <source>
        <dbReference type="PROSITE" id="PS01180"/>
    </source>
</evidence>
<dbReference type="PANTHER" id="PTHR24251">
    <property type="entry name" value="OVOCHYMASE-RELATED"/>
    <property type="match status" value="1"/>
</dbReference>
<dbReference type="PROSITE" id="PS01180">
    <property type="entry name" value="CUB"/>
    <property type="match status" value="3"/>
</dbReference>
<dbReference type="InterPro" id="IPR000859">
    <property type="entry name" value="CUB_dom"/>
</dbReference>
<feature type="compositionally biased region" description="Low complexity" evidence="4">
    <location>
        <begin position="298"/>
        <end position="329"/>
    </location>
</feature>
<evidence type="ECO:0000256" key="3">
    <source>
        <dbReference type="PROSITE-ProRule" id="PRU00059"/>
    </source>
</evidence>
<keyword evidence="2" id="KW-1015">Disulfide bond</keyword>
<dbReference type="Proteomes" id="UP000094527">
    <property type="component" value="Unassembled WGS sequence"/>
</dbReference>
<sequence length="619" mass="67898">FLAALSVAASTSAQKVFTLDKFPSEEIDQESRCGATIEADAGTLVVPAVGQNIQPGSICIFTIHLQTKSNFRFNISSLDVSGEERDEDCSQAAVRIYSLTNLVPADRVESYTFCNDNPPPAGGSFFLSGNLATVIYQASQNASVNSGFTLNFEAITFQPIPITQESSYTSATSGFIRYPVEGEYEANRINTWLIKTSDANPNLELDVILERIDMEECDANGNFSINEVCLCDALIVYEIPNTGILEERERLCGRSNNTLRIEYLGPNFIIAFFTDYVNVPGQGSGFQVLYKPHEVATTTTTSTTTPPSSTTGPSSTTTSGSTTTPTTTTLRPPSSNYSSECGGILTGTQGLIEYKVNDYYDDYERCLWTIRTPYRTRIGFTLSQSEVEPRYDNIQIYTFNASGIMGTHVFNAPVDPDSPLYVVVEGTVAFILFQSDYSNVRHGFSLSFAVEDGFDNSLLYYEDKNTILEPRQEITTRFPEAGQYRNLELSTIAFMGKKSNLGYLQMNITSLDLEVGTDGDCNDKIHIYHVKDPETDPPHYTHIARYTPVGGICQSTDLPYPDPNNRATGIIIILATDVAGRGNGIELEVSAFSGLEFKACFYSRLGGTGRDSSPSLILG</sequence>
<dbReference type="SUPFAM" id="SSF49854">
    <property type="entry name" value="Spermadhesin, CUB domain"/>
    <property type="match status" value="3"/>
</dbReference>
<accession>A0A1D2MA69</accession>
<dbReference type="CDD" id="cd00041">
    <property type="entry name" value="CUB"/>
    <property type="match status" value="1"/>
</dbReference>
<feature type="domain" description="CUB" evidence="5">
    <location>
        <begin position="341"/>
        <end position="451"/>
    </location>
</feature>
<dbReference type="STRING" id="48709.A0A1D2MA69"/>
<dbReference type="Pfam" id="PF00431">
    <property type="entry name" value="CUB"/>
    <property type="match status" value="1"/>
</dbReference>
<reference evidence="6 7" key="1">
    <citation type="journal article" date="2016" name="Genome Biol. Evol.">
        <title>Gene Family Evolution Reflects Adaptation to Soil Environmental Stressors in the Genome of the Collembolan Orchesella cincta.</title>
        <authorList>
            <person name="Faddeeva-Vakhrusheva A."/>
            <person name="Derks M.F."/>
            <person name="Anvar S.Y."/>
            <person name="Agamennone V."/>
            <person name="Suring W."/>
            <person name="Smit S."/>
            <person name="van Straalen N.M."/>
            <person name="Roelofs D."/>
        </authorList>
    </citation>
    <scope>NUCLEOTIDE SEQUENCE [LARGE SCALE GENOMIC DNA]</scope>
    <source>
        <tissue evidence="6">Mixed pool</tissue>
    </source>
</reference>
<comment type="caution">
    <text evidence="6">The sequence shown here is derived from an EMBL/GenBank/DDBJ whole genome shotgun (WGS) entry which is preliminary data.</text>
</comment>
<feature type="domain" description="CUB" evidence="5">
    <location>
        <begin position="33"/>
        <end position="155"/>
    </location>
</feature>
<evidence type="ECO:0000313" key="7">
    <source>
        <dbReference type="Proteomes" id="UP000094527"/>
    </source>
</evidence>
<keyword evidence="7" id="KW-1185">Reference proteome</keyword>
<dbReference type="OMA" id="ANRINTW"/>
<evidence type="ECO:0000256" key="1">
    <source>
        <dbReference type="ARBA" id="ARBA00022737"/>
    </source>
</evidence>
<gene>
    <name evidence="6" type="ORF">Ocin01_16853</name>
</gene>
<dbReference type="Gene3D" id="2.60.120.290">
    <property type="entry name" value="Spermadhesin, CUB domain"/>
    <property type="match status" value="3"/>
</dbReference>
<dbReference type="EMBL" id="LJIJ01002336">
    <property type="protein sequence ID" value="ODM89831.1"/>
    <property type="molecule type" value="Genomic_DNA"/>
</dbReference>
<evidence type="ECO:0000313" key="6">
    <source>
        <dbReference type="EMBL" id="ODM89831.1"/>
    </source>
</evidence>
<evidence type="ECO:0000256" key="2">
    <source>
        <dbReference type="ARBA" id="ARBA00023157"/>
    </source>
</evidence>
<dbReference type="PANTHER" id="PTHR24251:SF37">
    <property type="entry name" value="CUB DOMAIN-CONTAINING PROTEIN"/>
    <property type="match status" value="1"/>
</dbReference>
<dbReference type="OrthoDB" id="8288656at2759"/>
<dbReference type="InterPro" id="IPR035914">
    <property type="entry name" value="Sperma_CUB_dom_sf"/>
</dbReference>
<feature type="region of interest" description="Disordered" evidence="4">
    <location>
        <begin position="298"/>
        <end position="340"/>
    </location>
</feature>
<dbReference type="AlphaFoldDB" id="A0A1D2MA69"/>
<feature type="non-terminal residue" evidence="6">
    <location>
        <position position="619"/>
    </location>
</feature>
<dbReference type="SMART" id="SM00042">
    <property type="entry name" value="CUB"/>
    <property type="match status" value="2"/>
</dbReference>